<evidence type="ECO:0000313" key="1">
    <source>
        <dbReference type="EMBL" id="KAJ9058390.1"/>
    </source>
</evidence>
<name>A0ACC2S7W1_9FUNG</name>
<keyword evidence="2" id="KW-1185">Reference proteome</keyword>
<reference evidence="1" key="1">
    <citation type="submission" date="2022-04" db="EMBL/GenBank/DDBJ databases">
        <title>Genome of the entomopathogenic fungus Entomophthora muscae.</title>
        <authorList>
            <person name="Elya C."/>
            <person name="Lovett B.R."/>
            <person name="Lee E."/>
            <person name="Macias A.M."/>
            <person name="Hajek A.E."/>
            <person name="De Bivort B.L."/>
            <person name="Kasson M.T."/>
            <person name="De Fine Licht H.H."/>
            <person name="Stajich J.E."/>
        </authorList>
    </citation>
    <scope>NUCLEOTIDE SEQUENCE</scope>
    <source>
        <strain evidence="1">Berkeley</strain>
    </source>
</reference>
<gene>
    <name evidence="1" type="ORF">DSO57_1012630</name>
</gene>
<evidence type="ECO:0000313" key="2">
    <source>
        <dbReference type="Proteomes" id="UP001165960"/>
    </source>
</evidence>
<comment type="caution">
    <text evidence="1">The sequence shown here is derived from an EMBL/GenBank/DDBJ whole genome shotgun (WGS) entry which is preliminary data.</text>
</comment>
<dbReference type="EMBL" id="QTSX02005725">
    <property type="protein sequence ID" value="KAJ9058390.1"/>
    <property type="molecule type" value="Genomic_DNA"/>
</dbReference>
<accession>A0ACC2S7W1</accession>
<protein>
    <submittedName>
        <fullName evidence="1">Uncharacterized protein</fullName>
    </submittedName>
</protein>
<sequence>MGLSSVYHLLDVQQALYRGTLNCCRGLFIPPQGIDTFLSLKNPSYFVWCTFHKCTLGRPGSDWHAVRGSWVPKIEGQVCSTGSACSITRSGSDLISGPYPGRDRRDGILVGSGELVIELSRWYGRGNPQPTSR</sequence>
<proteinExistence type="predicted"/>
<dbReference type="Proteomes" id="UP001165960">
    <property type="component" value="Unassembled WGS sequence"/>
</dbReference>
<organism evidence="1 2">
    <name type="scientific">Entomophthora muscae</name>
    <dbReference type="NCBI Taxonomy" id="34485"/>
    <lineage>
        <taxon>Eukaryota</taxon>
        <taxon>Fungi</taxon>
        <taxon>Fungi incertae sedis</taxon>
        <taxon>Zoopagomycota</taxon>
        <taxon>Entomophthoromycotina</taxon>
        <taxon>Entomophthoromycetes</taxon>
        <taxon>Entomophthorales</taxon>
        <taxon>Entomophthoraceae</taxon>
        <taxon>Entomophthora</taxon>
    </lineage>
</organism>